<dbReference type="PANTHER" id="PTHR11839">
    <property type="entry name" value="UDP/ADP-SUGAR PYROPHOSPHATASE"/>
    <property type="match status" value="1"/>
</dbReference>
<evidence type="ECO:0000256" key="3">
    <source>
        <dbReference type="ARBA" id="ARBA00022801"/>
    </source>
</evidence>
<dbReference type="CDD" id="cd03671">
    <property type="entry name" value="NUDIX_Ap4A_hydrolase_plant_like"/>
    <property type="match status" value="1"/>
</dbReference>
<gene>
    <name evidence="4" type="primary">rppH</name>
    <name evidence="4" type="synonym">nudH</name>
    <name evidence="6" type="ORF">CFR71_00805</name>
</gene>
<sequence>MSLKTDLPYRPNVGAMLFNARNEILMARRTDMPGAGGPVDHGVWQCPQGGIDEGENPRQAVMRELLEEIGTDRAVILGEYPRWISYDLPDHLIGRALGGRYRGQTQKWFALRFTGRDDDIRLDTHLPAEFDRWQWVAPSRLAHVNVGFKRPIYEQLIPEFSRLARLPSSGAAPE</sequence>
<comment type="similarity">
    <text evidence="4">Belongs to the Nudix hydrolase family. RppH subfamily.</text>
</comment>
<evidence type="ECO:0000256" key="2">
    <source>
        <dbReference type="ARBA" id="ARBA00001946"/>
    </source>
</evidence>
<comment type="caution">
    <text evidence="6">The sequence shown here is derived from an EMBL/GenBank/DDBJ whole genome shotgun (WGS) entry which is preliminary data.</text>
</comment>
<feature type="short sequence motif" description="Nudix box" evidence="4">
    <location>
        <begin position="49"/>
        <end position="70"/>
    </location>
</feature>
<dbReference type="GO" id="GO:0008893">
    <property type="term" value="F:guanosine-3',5'-bis(diphosphate) 3'-diphosphatase activity"/>
    <property type="evidence" value="ECO:0007669"/>
    <property type="project" value="TreeGrafter"/>
</dbReference>
<dbReference type="EMBL" id="NOXG01000001">
    <property type="protein sequence ID" value="PYD76928.1"/>
    <property type="molecule type" value="Genomic_DNA"/>
</dbReference>
<comment type="cofactor">
    <cofactor evidence="1">
        <name>Mn(2+)</name>
        <dbReference type="ChEBI" id="CHEBI:29035"/>
    </cofactor>
</comment>
<protein>
    <recommendedName>
        <fullName evidence="4">RNA pyrophosphohydrolase</fullName>
        <ecNumber evidence="4">3.6.1.-</ecNumber>
    </recommendedName>
    <alternativeName>
        <fullName evidence="4">(Di)nucleoside polyphosphate hydrolase</fullName>
    </alternativeName>
</protein>
<evidence type="ECO:0000256" key="1">
    <source>
        <dbReference type="ARBA" id="ARBA00001936"/>
    </source>
</evidence>
<dbReference type="RefSeq" id="WP_110525798.1">
    <property type="nucleotide sequence ID" value="NZ_NOXG01000001.1"/>
</dbReference>
<dbReference type="PRINTS" id="PR00502">
    <property type="entry name" value="NUDIXFAMILY"/>
</dbReference>
<comment type="cofactor">
    <cofactor evidence="4">
        <name>a divalent metal cation</name>
        <dbReference type="ChEBI" id="CHEBI:60240"/>
    </cofactor>
</comment>
<dbReference type="GO" id="GO:0019693">
    <property type="term" value="P:ribose phosphate metabolic process"/>
    <property type="evidence" value="ECO:0007669"/>
    <property type="project" value="TreeGrafter"/>
</dbReference>
<dbReference type="InterPro" id="IPR000086">
    <property type="entry name" value="NUDIX_hydrolase_dom"/>
</dbReference>
<keyword evidence="3 4" id="KW-0378">Hydrolase</keyword>
<feature type="domain" description="Nudix hydrolase" evidence="5">
    <location>
        <begin position="8"/>
        <end position="158"/>
    </location>
</feature>
<dbReference type="EC" id="3.6.1.-" evidence="4"/>
<comment type="function">
    <text evidence="4">Accelerates the degradation of transcripts by removing pyrophosphate from the 5'-end of triphosphorylated RNA, leading to a more labile monophosphorylated state that can stimulate subsequent ribonuclease cleavage.</text>
</comment>
<dbReference type="NCBIfam" id="NF001938">
    <property type="entry name" value="PRK00714.1-5"/>
    <property type="match status" value="1"/>
</dbReference>
<dbReference type="SUPFAM" id="SSF55811">
    <property type="entry name" value="Nudix"/>
    <property type="match status" value="1"/>
</dbReference>
<dbReference type="InterPro" id="IPR022927">
    <property type="entry name" value="RppH"/>
</dbReference>
<dbReference type="InterPro" id="IPR020084">
    <property type="entry name" value="NUDIX_hydrolase_CS"/>
</dbReference>
<evidence type="ECO:0000256" key="4">
    <source>
        <dbReference type="HAMAP-Rule" id="MF_00298"/>
    </source>
</evidence>
<dbReference type="InterPro" id="IPR015797">
    <property type="entry name" value="NUDIX_hydrolase-like_dom_sf"/>
</dbReference>
<dbReference type="PANTHER" id="PTHR11839:SF22">
    <property type="entry name" value="NUDIX HYDROLASE 26, CHLOROPLASTIC"/>
    <property type="match status" value="1"/>
</dbReference>
<dbReference type="NCBIfam" id="NF001936">
    <property type="entry name" value="PRK00714.1-3"/>
    <property type="match status" value="1"/>
</dbReference>
<evidence type="ECO:0000313" key="7">
    <source>
        <dbReference type="Proteomes" id="UP000247609"/>
    </source>
</evidence>
<evidence type="ECO:0000259" key="5">
    <source>
        <dbReference type="PROSITE" id="PS51462"/>
    </source>
</evidence>
<dbReference type="Gene3D" id="3.90.79.10">
    <property type="entry name" value="Nucleoside Triphosphate Pyrophosphohydrolase"/>
    <property type="match status" value="1"/>
</dbReference>
<dbReference type="Pfam" id="PF00293">
    <property type="entry name" value="NUDIX"/>
    <property type="match status" value="1"/>
</dbReference>
<reference evidence="6 7" key="1">
    <citation type="submission" date="2017-07" db="EMBL/GenBank/DDBJ databases">
        <title>A draft genome sequence of Komagataeibacter sp. T5K1.</title>
        <authorList>
            <person name="Skraban J."/>
            <person name="Cleenwerck I."/>
            <person name="Vandamme P."/>
            <person name="Trcek J."/>
        </authorList>
    </citation>
    <scope>NUCLEOTIDE SEQUENCE [LARGE SCALE GENOMIC DNA]</scope>
    <source>
        <strain evidence="6 7">T5K1</strain>
    </source>
</reference>
<dbReference type="GO" id="GO:0034432">
    <property type="term" value="F:bis(5'-adenosyl)-pentaphosphatase activity"/>
    <property type="evidence" value="ECO:0007669"/>
    <property type="project" value="TreeGrafter"/>
</dbReference>
<organism evidence="6 7">
    <name type="scientific">Novacetimonas pomaceti</name>
    <dbReference type="NCBI Taxonomy" id="2021998"/>
    <lineage>
        <taxon>Bacteria</taxon>
        <taxon>Pseudomonadati</taxon>
        <taxon>Pseudomonadota</taxon>
        <taxon>Alphaproteobacteria</taxon>
        <taxon>Acetobacterales</taxon>
        <taxon>Acetobacteraceae</taxon>
        <taxon>Novacetimonas</taxon>
    </lineage>
</organism>
<dbReference type="Proteomes" id="UP000247609">
    <property type="component" value="Unassembled WGS sequence"/>
</dbReference>
<comment type="cofactor">
    <cofactor evidence="2">
        <name>Mg(2+)</name>
        <dbReference type="ChEBI" id="CHEBI:18420"/>
    </cofactor>
</comment>
<accession>A0A318QI09</accession>
<name>A0A318QI09_9PROT</name>
<proteinExistence type="inferred from homology"/>
<dbReference type="AlphaFoldDB" id="A0A318QI09"/>
<dbReference type="GO" id="GO:0006753">
    <property type="term" value="P:nucleoside phosphate metabolic process"/>
    <property type="evidence" value="ECO:0007669"/>
    <property type="project" value="TreeGrafter"/>
</dbReference>
<dbReference type="HAMAP" id="MF_00298">
    <property type="entry name" value="Nudix_RppH"/>
    <property type="match status" value="1"/>
</dbReference>
<dbReference type="PROSITE" id="PS00893">
    <property type="entry name" value="NUDIX_BOX"/>
    <property type="match status" value="1"/>
</dbReference>
<dbReference type="PROSITE" id="PS51462">
    <property type="entry name" value="NUDIX"/>
    <property type="match status" value="1"/>
</dbReference>
<dbReference type="InterPro" id="IPR020476">
    <property type="entry name" value="Nudix_hydrolase"/>
</dbReference>
<evidence type="ECO:0000313" key="6">
    <source>
        <dbReference type="EMBL" id="PYD76928.1"/>
    </source>
</evidence>